<dbReference type="InterPro" id="IPR009241">
    <property type="entry name" value="HigB-like"/>
</dbReference>
<protein>
    <submittedName>
        <fullName evidence="3">Addiction module toxin RelE</fullName>
    </submittedName>
    <submittedName>
        <fullName evidence="2">Type II toxin-antitoxin system RelE/ParE family toxin</fullName>
    </submittedName>
</protein>
<comment type="caution">
    <text evidence="3">The sequence shown here is derived from an EMBL/GenBank/DDBJ whole genome shotgun (WGS) entry which is preliminary data.</text>
</comment>
<organism evidence="3 4">
    <name type="scientific">Segatella copri</name>
    <dbReference type="NCBI Taxonomy" id="165179"/>
    <lineage>
        <taxon>Bacteria</taxon>
        <taxon>Pseudomonadati</taxon>
        <taxon>Bacteroidota</taxon>
        <taxon>Bacteroidia</taxon>
        <taxon>Bacteroidales</taxon>
        <taxon>Prevotellaceae</taxon>
        <taxon>Segatella</taxon>
    </lineage>
</organism>
<gene>
    <name evidence="3" type="ORF">CFT61_02975</name>
    <name evidence="2" type="ORF">NNC64_09865</name>
</gene>
<evidence type="ECO:0000256" key="1">
    <source>
        <dbReference type="SAM" id="MobiDB-lite"/>
    </source>
</evidence>
<reference evidence="3 4" key="1">
    <citation type="submission" date="2017-07" db="EMBL/GenBank/DDBJ databases">
        <title>Draft genome sequence of Prevotella copri isolated from the gut of healthy adult Indian.</title>
        <authorList>
            <person name="Das B."/>
            <person name="Bag S."/>
            <person name="Ghosh T.S."/>
        </authorList>
    </citation>
    <scope>NUCLEOTIDE SEQUENCE [LARGE SCALE GENOMIC DNA]</scope>
    <source>
        <strain evidence="3 4">Indica</strain>
    </source>
</reference>
<dbReference type="Pfam" id="PF05973">
    <property type="entry name" value="Gp49"/>
    <property type="match status" value="1"/>
</dbReference>
<feature type="region of interest" description="Disordered" evidence="1">
    <location>
        <begin position="92"/>
        <end position="115"/>
    </location>
</feature>
<proteinExistence type="predicted"/>
<dbReference type="AlphaFoldDB" id="A0AA91YXT1"/>
<feature type="compositionally biased region" description="Basic and acidic residues" evidence="1">
    <location>
        <begin position="94"/>
        <end position="115"/>
    </location>
</feature>
<dbReference type="EMBL" id="JANDWZ010000020">
    <property type="protein sequence ID" value="MCP9564860.1"/>
    <property type="molecule type" value="Genomic_DNA"/>
</dbReference>
<evidence type="ECO:0000313" key="4">
    <source>
        <dbReference type="Proteomes" id="UP000215155"/>
    </source>
</evidence>
<accession>A0AA91YXT1</accession>
<dbReference type="Proteomes" id="UP001205531">
    <property type="component" value="Unassembled WGS sequence"/>
</dbReference>
<name>A0AA91YXT1_9BACT</name>
<dbReference type="EMBL" id="NMPZ01000003">
    <property type="protein sequence ID" value="OXL44910.1"/>
    <property type="molecule type" value="Genomic_DNA"/>
</dbReference>
<dbReference type="Proteomes" id="UP000215155">
    <property type="component" value="Unassembled WGS sequence"/>
</dbReference>
<sequence length="115" mass="13869">MFERPKFKIIYSNEVIEFLNSLENKVKEKIMFNINKSKYVVDTELFKKLKGSDIWEFRTKYNGSIYRVFAFWDTEADTLVITTHGIIKKTQKTPSKEIQKAESIRREYFNEKNKR</sequence>
<dbReference type="RefSeq" id="WP_089543001.1">
    <property type="nucleotide sequence ID" value="NZ_CABOGV010000031.1"/>
</dbReference>
<evidence type="ECO:0000313" key="2">
    <source>
        <dbReference type="EMBL" id="MCP9564860.1"/>
    </source>
</evidence>
<reference evidence="2" key="2">
    <citation type="submission" date="2022-07" db="EMBL/GenBank/DDBJ databases">
        <title>Prevotella copri.</title>
        <authorList>
            <person name="Yang C."/>
        </authorList>
    </citation>
    <scope>NUCLEOTIDE SEQUENCE</scope>
    <source>
        <strain evidence="2">HF2107</strain>
    </source>
</reference>
<evidence type="ECO:0000313" key="3">
    <source>
        <dbReference type="EMBL" id="OXL44910.1"/>
    </source>
</evidence>